<comment type="caution">
    <text evidence="3">The sequence shown here is derived from an EMBL/GenBank/DDBJ whole genome shotgun (WGS) entry which is preliminary data.</text>
</comment>
<dbReference type="Pfam" id="PF13439">
    <property type="entry name" value="Glyco_transf_4"/>
    <property type="match status" value="1"/>
</dbReference>
<dbReference type="PANTHER" id="PTHR45947">
    <property type="entry name" value="SULFOQUINOVOSYL TRANSFERASE SQD2"/>
    <property type="match status" value="1"/>
</dbReference>
<dbReference type="Proteomes" id="UP000230251">
    <property type="component" value="Unassembled WGS sequence"/>
</dbReference>
<dbReference type="GO" id="GO:0016757">
    <property type="term" value="F:glycosyltransferase activity"/>
    <property type="evidence" value="ECO:0007669"/>
    <property type="project" value="InterPro"/>
</dbReference>
<dbReference type="AlphaFoldDB" id="A0A2M8ENM1"/>
<dbReference type="InterPro" id="IPR050194">
    <property type="entry name" value="Glycosyltransferase_grp1"/>
</dbReference>
<evidence type="ECO:0000313" key="3">
    <source>
        <dbReference type="EMBL" id="PJC24346.1"/>
    </source>
</evidence>
<dbReference type="SUPFAM" id="SSF53756">
    <property type="entry name" value="UDP-Glycosyltransferase/glycogen phosphorylase"/>
    <property type="match status" value="1"/>
</dbReference>
<dbReference type="CDD" id="cd03801">
    <property type="entry name" value="GT4_PimA-like"/>
    <property type="match status" value="1"/>
</dbReference>
<sequence>MKIAMIGQKGAPSKFGGIETHVTELATRLVRSGNDVTVYSRPWYVDDRSDKFNGINIKILPSINTKHLDAISHTFISTLHACLFLRPDIIHFHGVGPSLLSWIPKVLRPSTAIITTFHCIDRGHAKWNAFARWVLKIGEKFCIKFADATIAVSHTLVTYISMQYGKRVNYIPNGITSRRVTTDDILLNPLGLRSFGYIAMVSRLVKHKGTHTLISAWKLARQKRPDLLKDLKLAIIGGSAFTDDYVKSLHKQAEGDDSIVFTGYQRGDALQALFAGAKFIVHPSTSEGLPIAILEAMSYGKAVIGSDIPENMEVIAEHGLPFSTGNIEELSDRIIELASDEMLAASIGHAAREFVEMDYHWDDITKETIDLYTKQVELREGVLAIR</sequence>
<dbReference type="Pfam" id="PF00534">
    <property type="entry name" value="Glycos_transf_1"/>
    <property type="match status" value="1"/>
</dbReference>
<protein>
    <submittedName>
        <fullName evidence="3">Glycosyl transferase family 1</fullName>
    </submittedName>
</protein>
<dbReference type="EMBL" id="PFSI01000050">
    <property type="protein sequence ID" value="PJC24346.1"/>
    <property type="molecule type" value="Genomic_DNA"/>
</dbReference>
<evidence type="ECO:0000259" key="1">
    <source>
        <dbReference type="Pfam" id="PF00534"/>
    </source>
</evidence>
<dbReference type="Gene3D" id="3.40.50.2000">
    <property type="entry name" value="Glycogen Phosphorylase B"/>
    <property type="match status" value="2"/>
</dbReference>
<evidence type="ECO:0000259" key="2">
    <source>
        <dbReference type="Pfam" id="PF13439"/>
    </source>
</evidence>
<feature type="domain" description="Glycosyltransferase subfamily 4-like N-terminal" evidence="2">
    <location>
        <begin position="15"/>
        <end position="176"/>
    </location>
</feature>
<gene>
    <name evidence="3" type="ORF">CO057_03405</name>
</gene>
<accession>A0A2M8ENM1</accession>
<reference evidence="4" key="1">
    <citation type="submission" date="2017-09" db="EMBL/GenBank/DDBJ databases">
        <title>Depth-based differentiation of microbial function through sediment-hosted aquifers and enrichment of novel symbionts in the deep terrestrial subsurface.</title>
        <authorList>
            <person name="Probst A.J."/>
            <person name="Ladd B."/>
            <person name="Jarett J.K."/>
            <person name="Geller-Mcgrath D.E."/>
            <person name="Sieber C.M.K."/>
            <person name="Emerson J.B."/>
            <person name="Anantharaman K."/>
            <person name="Thomas B.C."/>
            <person name="Malmstrom R."/>
            <person name="Stieglmeier M."/>
            <person name="Klingl A."/>
            <person name="Woyke T."/>
            <person name="Ryan C.M."/>
            <person name="Banfield J.F."/>
        </authorList>
    </citation>
    <scope>NUCLEOTIDE SEQUENCE [LARGE SCALE GENOMIC DNA]</scope>
</reference>
<proteinExistence type="predicted"/>
<dbReference type="InterPro" id="IPR001296">
    <property type="entry name" value="Glyco_trans_1"/>
</dbReference>
<name>A0A2M8ENM1_9BACT</name>
<feature type="domain" description="Glycosyl transferase family 1" evidence="1">
    <location>
        <begin position="197"/>
        <end position="353"/>
    </location>
</feature>
<evidence type="ECO:0000313" key="4">
    <source>
        <dbReference type="Proteomes" id="UP000230251"/>
    </source>
</evidence>
<dbReference type="InterPro" id="IPR028098">
    <property type="entry name" value="Glyco_trans_4-like_N"/>
</dbReference>
<keyword evidence="3" id="KW-0808">Transferase</keyword>
<organism evidence="3 4">
    <name type="scientific">Candidatus Uhrbacteria bacterium CG_4_9_14_0_2_um_filter_41_50</name>
    <dbReference type="NCBI Taxonomy" id="1975031"/>
    <lineage>
        <taxon>Bacteria</taxon>
        <taxon>Candidatus Uhriibacteriota</taxon>
    </lineage>
</organism>
<dbReference type="PANTHER" id="PTHR45947:SF3">
    <property type="entry name" value="SULFOQUINOVOSYL TRANSFERASE SQD2"/>
    <property type="match status" value="1"/>
</dbReference>